<gene>
    <name evidence="3" type="ORF">FEK35_13565</name>
</gene>
<evidence type="ECO:0000313" key="3">
    <source>
        <dbReference type="EMBL" id="TLG10916.1"/>
    </source>
</evidence>
<dbReference type="OrthoDB" id="8527901at2"/>
<feature type="coiled-coil region" evidence="1">
    <location>
        <begin position="381"/>
        <end position="408"/>
    </location>
</feature>
<feature type="coiled-coil region" evidence="1">
    <location>
        <begin position="562"/>
        <end position="589"/>
    </location>
</feature>
<sequence length="1385" mass="150962">MTREPGSPAATELPPAVSPRWKPLRAGLVDLFYYDQQEFRFRDGRLLLRGNNGAGKSKVLALLLPFLLDGDLAPHRVEPDADPRKRMEWNLLLGGAHPHPERIGYSWMEFGRIDDDGIARFCTIGCGMKAVSGRGIAAHWYFVSNARVGQQLRLLDDQGYPLGRDRLAEQLIGNGERYDTATAYRRAVDEALFGLGELRYSALVDLLIRLRQPQLSKKPSERVLSQALTESLPPLDQAILADVAEAFRSLQDNRDELAEMTAALAGTTGFLSTYRDYARVACRRKTTRLRQAHSRYEQVGRELGEARSALAAAEAAEARLRADKKQVDDQIERLHEHHQGLLDSEAADAAKNLEKAREAAGAASRLHRDRAADHDDAQRVCDSRQQRLLSAEDALAQAEADIADACRRGAHEAARAALAAAHEAEIGVHLDRVRARESTDHAVDVAGLRRAADRIVAAQSAAIKHVRGKIAAADNARRQLVAARNHVDKLDADIAMLAEQAEAAERRVHAEAAQLTADTSAYLRSTTELVLPDLAGVLDELAAWGLLLGGDSPAQSAVAARVSVLDEELTRADAELHVAEQAAQQTRRERSAELERLRQGGIEYPPVPYTRDADARTDRDGAALWQLISFADEVPDADRAGLEAALEAAGVLDAWVSPDGQLHSATGEVVVSCDAPAPGRTLAQALVHAIDTTDARAAAVHPETVAAVLGAIGFGADSAHHTWVDTTGRYRIGVLDGSWCKPAAQYIGAVARERFRRQRIAAVESEIAEITERLDEIAAQRRTLGERKLTLRAEAAGLPSDAALRTAHRQAGELDNRRRLLAEDRAAAVAEAARADTAATTAAAELDRDAADAGLPTVPAELDEITEALADYRVAVAALRMALDKARETGERYAQARRDAEDAQQRLVERAEAAEQARMNALRTQQRYDTLNTNVGADVAQLRADLAQVATDLDTQRRLLEQLGRELDQVLQDKGEANGKQIELVSRLDQERATRDDAITGVRRFAEPGLFEVAGAETEVPADDTWSAAAAVGFARSVDLELSDVAEDDKTLDRVQRRVAEEHKTLADLLSAQGNSASMTLREEAIVVEVVFRGRPVTVTELAATLAGEVSDRDRLLTEREREVLENHLVDEVASALQELILAAEAQVSRMNAELEARPTSTGMRLRLRWVPSDEAPTGAKAALQQLRRTADVWNEADRAAVGEFLQQEIERVRTADITGTWLEHLTAAFDYRRWNRFVIELQQRGQWRSATGPASGGERVLAASVPLFAAASAHYASAGNPHAPRLVMLDEAFAGVDDNARAKYLGLLAAFDLDVVMTSEREWGCYPEVPGLAIAQLARTDDVAAVLVTHWEWDGNQRRRVDYTAPAASLSLPAPVGADPDGLF</sequence>
<dbReference type="Pfam" id="PF13558">
    <property type="entry name" value="SbcC_Walker_B"/>
    <property type="match status" value="1"/>
</dbReference>
<dbReference type="InterPro" id="IPR013496">
    <property type="entry name" value="CHP02680"/>
</dbReference>
<feature type="region of interest" description="Disordered" evidence="2">
    <location>
        <begin position="358"/>
        <end position="377"/>
    </location>
</feature>
<dbReference type="InterPro" id="IPR027417">
    <property type="entry name" value="P-loop_NTPase"/>
</dbReference>
<dbReference type="Proteomes" id="UP000308349">
    <property type="component" value="Unassembled WGS sequence"/>
</dbReference>
<dbReference type="RefSeq" id="WP_138456489.1">
    <property type="nucleotide sequence ID" value="NZ_VBUU01000011.1"/>
</dbReference>
<organism evidence="3 4">
    <name type="scientific">Nocardia cyriacigeorgica</name>
    <dbReference type="NCBI Taxonomy" id="135487"/>
    <lineage>
        <taxon>Bacteria</taxon>
        <taxon>Bacillati</taxon>
        <taxon>Actinomycetota</taxon>
        <taxon>Actinomycetes</taxon>
        <taxon>Mycobacteriales</taxon>
        <taxon>Nocardiaceae</taxon>
        <taxon>Nocardia</taxon>
    </lineage>
</organism>
<dbReference type="Gene3D" id="3.40.50.300">
    <property type="entry name" value="P-loop containing nucleotide triphosphate hydrolases"/>
    <property type="match status" value="1"/>
</dbReference>
<dbReference type="EMBL" id="VBUU01000011">
    <property type="protein sequence ID" value="TLG10916.1"/>
    <property type="molecule type" value="Genomic_DNA"/>
</dbReference>
<feature type="coiled-coil region" evidence="1">
    <location>
        <begin position="473"/>
        <end position="518"/>
    </location>
</feature>
<feature type="coiled-coil region" evidence="1">
    <location>
        <begin position="760"/>
        <end position="787"/>
    </location>
</feature>
<dbReference type="NCBIfam" id="TIGR02680">
    <property type="entry name" value="TIGR02680 family protein"/>
    <property type="match status" value="1"/>
</dbReference>
<evidence type="ECO:0000256" key="1">
    <source>
        <dbReference type="SAM" id="Coils"/>
    </source>
</evidence>
<protein>
    <submittedName>
        <fullName evidence="3">TIGR02680 family protein</fullName>
    </submittedName>
</protein>
<feature type="coiled-coil region" evidence="1">
    <location>
        <begin position="869"/>
        <end position="920"/>
    </location>
</feature>
<comment type="caution">
    <text evidence="3">The sequence shown here is derived from an EMBL/GenBank/DDBJ whole genome shotgun (WGS) entry which is preliminary data.</text>
</comment>
<feature type="coiled-coil region" evidence="1">
    <location>
        <begin position="953"/>
        <end position="980"/>
    </location>
</feature>
<name>A0A5R8PG66_9NOCA</name>
<accession>A0A5R8PG66</accession>
<evidence type="ECO:0000313" key="4">
    <source>
        <dbReference type="Proteomes" id="UP000308349"/>
    </source>
</evidence>
<proteinExistence type="predicted"/>
<evidence type="ECO:0000256" key="2">
    <source>
        <dbReference type="SAM" id="MobiDB-lite"/>
    </source>
</evidence>
<feature type="coiled-coil region" evidence="1">
    <location>
        <begin position="296"/>
        <end position="333"/>
    </location>
</feature>
<reference evidence="3 4" key="1">
    <citation type="submission" date="2019-05" db="EMBL/GenBank/DDBJ databases">
        <title>Genomes sequences of two Nocardia cyriacigeorgica environmental isolates, type strains Nocardia asteroides ATCC 19247 and Nocardia cyriacigeorgica DSM 44484.</title>
        <authorList>
            <person name="Vautrin F."/>
            <person name="Bergeron E."/>
            <person name="Dubost A."/>
            <person name="Abrouk D."/>
            <person name="Rodriguez Nava V."/>
            <person name="Pujic P."/>
        </authorList>
    </citation>
    <scope>NUCLEOTIDE SEQUENCE [LARGE SCALE GENOMIC DNA]</scope>
    <source>
        <strain evidence="3 4">EML 1456</strain>
    </source>
</reference>
<keyword evidence="1" id="KW-0175">Coiled coil</keyword>
<dbReference type="SUPFAM" id="SSF52540">
    <property type="entry name" value="P-loop containing nucleoside triphosphate hydrolases"/>
    <property type="match status" value="1"/>
</dbReference>